<proteinExistence type="predicted"/>
<reference evidence="1 2" key="1">
    <citation type="submission" date="2021-12" db="EMBL/GenBank/DDBJ databases">
        <title>Genome sequencing of bacteria with rrn-lacking chromosome and rrn-plasmid.</title>
        <authorList>
            <person name="Anda M."/>
            <person name="Iwasaki W."/>
        </authorList>
    </citation>
    <scope>NUCLEOTIDE SEQUENCE [LARGE SCALE GENOMIC DNA]</scope>
    <source>
        <strain evidence="1 2">NBRC 15940</strain>
    </source>
</reference>
<organism evidence="1 2">
    <name type="scientific">Persicobacter diffluens</name>
    <dbReference type="NCBI Taxonomy" id="981"/>
    <lineage>
        <taxon>Bacteria</taxon>
        <taxon>Pseudomonadati</taxon>
        <taxon>Bacteroidota</taxon>
        <taxon>Cytophagia</taxon>
        <taxon>Cytophagales</taxon>
        <taxon>Persicobacteraceae</taxon>
        <taxon>Persicobacter</taxon>
    </lineage>
</organism>
<keyword evidence="2" id="KW-1185">Reference proteome</keyword>
<gene>
    <name evidence="1" type="ORF">PEDI_39090</name>
</gene>
<evidence type="ECO:0000313" key="1">
    <source>
        <dbReference type="EMBL" id="GJM63357.1"/>
    </source>
</evidence>
<dbReference type="InterPro" id="IPR045534">
    <property type="entry name" value="DUF6428"/>
</dbReference>
<dbReference type="RefSeq" id="WP_338238529.1">
    <property type="nucleotide sequence ID" value="NZ_BQKE01000002.1"/>
</dbReference>
<name>A0AAN5AM20_9BACT</name>
<dbReference type="Proteomes" id="UP001310022">
    <property type="component" value="Unassembled WGS sequence"/>
</dbReference>
<evidence type="ECO:0000313" key="2">
    <source>
        <dbReference type="Proteomes" id="UP001310022"/>
    </source>
</evidence>
<comment type="caution">
    <text evidence="1">The sequence shown here is derived from an EMBL/GenBank/DDBJ whole genome shotgun (WGS) entry which is preliminary data.</text>
</comment>
<accession>A0AAN5AM20</accession>
<dbReference type="AlphaFoldDB" id="A0AAN5AM20"/>
<dbReference type="Pfam" id="PF20001">
    <property type="entry name" value="DUF6428"/>
    <property type="match status" value="1"/>
</dbReference>
<protein>
    <submittedName>
        <fullName evidence="1">Uncharacterized protein</fullName>
    </submittedName>
</protein>
<sequence length="158" mass="17618">MKLSAVKQALKQVNQVQFQLPNGAMVPAHFHVTEVGSVSKKFIDCGGTVREEHAVNFQLWQATDYDHRLGPEKLINIIELSENTLDLEDHEVEVEYQEDTIGRYGLEFDGEKFLLQSKQTACLAPDQCGIPAQKKPRIRLNTLGQVTNSSCDPSTGCC</sequence>
<dbReference type="EMBL" id="BQKE01000002">
    <property type="protein sequence ID" value="GJM63357.1"/>
    <property type="molecule type" value="Genomic_DNA"/>
</dbReference>